<evidence type="ECO:0000313" key="16">
    <source>
        <dbReference type="EMBL" id="SPN79743.1"/>
    </source>
</evidence>
<evidence type="ECO:0000256" key="9">
    <source>
        <dbReference type="ARBA" id="ARBA00048552"/>
    </source>
</evidence>
<evidence type="ECO:0000259" key="15">
    <source>
        <dbReference type="Pfam" id="PF04565"/>
    </source>
</evidence>
<dbReference type="Pfam" id="PF04560">
    <property type="entry name" value="RNA_pol_Rpb2_7"/>
    <property type="match status" value="1"/>
</dbReference>
<dbReference type="Gene3D" id="3.90.1100.10">
    <property type="match status" value="2"/>
</dbReference>
<keyword evidence="7" id="KW-0863">Zinc-finger</keyword>
<evidence type="ECO:0000256" key="10">
    <source>
        <dbReference type="RuleBase" id="RU000434"/>
    </source>
</evidence>
<keyword evidence="5" id="KW-0548">Nucleotidyltransferase</keyword>
<keyword evidence="17" id="KW-1185">Reference proteome</keyword>
<accession>A0A2R8FFG8</accession>
<dbReference type="GO" id="GO:0032549">
    <property type="term" value="F:ribonucleoside binding"/>
    <property type="evidence" value="ECO:0007669"/>
    <property type="project" value="InterPro"/>
</dbReference>
<dbReference type="PANTHER" id="PTHR20856">
    <property type="entry name" value="DNA-DIRECTED RNA POLYMERASE I SUBUNIT 2"/>
    <property type="match status" value="1"/>
</dbReference>
<comment type="similarity">
    <text evidence="1 10">Belongs to the RNA polymerase beta chain family.</text>
</comment>
<keyword evidence="3 16" id="KW-0240">DNA-directed RNA polymerase</keyword>
<dbReference type="InterPro" id="IPR007120">
    <property type="entry name" value="DNA-dir_RNAP_su2_dom"/>
</dbReference>
<evidence type="ECO:0000256" key="7">
    <source>
        <dbReference type="ARBA" id="ARBA00022771"/>
    </source>
</evidence>
<organism evidence="16">
    <name type="scientific">Brazilian cedratvirus IHUMI</name>
    <dbReference type="NCBI Taxonomy" id="2126980"/>
    <lineage>
        <taxon>Viruses</taxon>
        <taxon>Pithoviruses</taxon>
        <taxon>Orthocedratvirinae</taxon>
        <taxon>Alphacedratvirus</taxon>
        <taxon>Alphacedratvirus brasiliense</taxon>
    </lineage>
</organism>
<evidence type="ECO:0000256" key="4">
    <source>
        <dbReference type="ARBA" id="ARBA00022679"/>
    </source>
</evidence>
<dbReference type="InterPro" id="IPR037034">
    <property type="entry name" value="RNA_pol_Rpb2_2_sf"/>
</dbReference>
<keyword evidence="8" id="KW-0804">Transcription</keyword>
<dbReference type="EC" id="2.7.7.6" evidence="2"/>
<dbReference type="InterPro" id="IPR007641">
    <property type="entry name" value="RNA_pol_Rpb2_7"/>
</dbReference>
<protein>
    <recommendedName>
        <fullName evidence="2">DNA-directed RNA polymerase</fullName>
        <ecNumber evidence="2">2.7.7.6</ecNumber>
    </recommendedName>
</protein>
<comment type="catalytic activity">
    <reaction evidence="9">
        <text>RNA(n) + a ribonucleoside 5'-triphosphate = RNA(n+1) + diphosphate</text>
        <dbReference type="Rhea" id="RHEA:21248"/>
        <dbReference type="Rhea" id="RHEA-COMP:14527"/>
        <dbReference type="Rhea" id="RHEA-COMP:17342"/>
        <dbReference type="ChEBI" id="CHEBI:33019"/>
        <dbReference type="ChEBI" id="CHEBI:61557"/>
        <dbReference type="ChEBI" id="CHEBI:140395"/>
        <dbReference type="EC" id="2.7.7.6"/>
    </reaction>
</comment>
<proteinExistence type="inferred from homology"/>
<evidence type="ECO:0000259" key="14">
    <source>
        <dbReference type="Pfam" id="PF04563"/>
    </source>
</evidence>
<dbReference type="InterPro" id="IPR014724">
    <property type="entry name" value="RNA_pol_RPB2_OB-fold"/>
</dbReference>
<evidence type="ECO:0000256" key="6">
    <source>
        <dbReference type="ARBA" id="ARBA00022723"/>
    </source>
</evidence>
<feature type="domain" description="RNA polymerase Rpb2" evidence="15">
    <location>
        <begin position="457"/>
        <end position="515"/>
    </location>
</feature>
<evidence type="ECO:0000256" key="1">
    <source>
        <dbReference type="ARBA" id="ARBA00006835"/>
    </source>
</evidence>
<gene>
    <name evidence="16" type="ORF">BRZCDTV_493</name>
</gene>
<keyword evidence="6" id="KW-0479">Metal-binding</keyword>
<evidence type="ECO:0000256" key="8">
    <source>
        <dbReference type="ARBA" id="ARBA00023163"/>
    </source>
</evidence>
<dbReference type="InterPro" id="IPR007644">
    <property type="entry name" value="RNA_pol_bsu_protrusion"/>
</dbReference>
<dbReference type="GO" id="GO:0003899">
    <property type="term" value="F:DNA-directed RNA polymerase activity"/>
    <property type="evidence" value="ECO:0007669"/>
    <property type="project" value="UniProtKB-EC"/>
</dbReference>
<dbReference type="Gene3D" id="3.90.1110.10">
    <property type="entry name" value="RNA polymerase Rpb2, domain 2"/>
    <property type="match status" value="1"/>
</dbReference>
<evidence type="ECO:0000256" key="5">
    <source>
        <dbReference type="ARBA" id="ARBA00022695"/>
    </source>
</evidence>
<dbReference type="GO" id="GO:0006351">
    <property type="term" value="P:DNA-templated transcription"/>
    <property type="evidence" value="ECO:0007669"/>
    <property type="project" value="InterPro"/>
</dbReference>
<dbReference type="CDD" id="cd00653">
    <property type="entry name" value="RNA_pol_B_RPB2"/>
    <property type="match status" value="1"/>
</dbReference>
<dbReference type="InterPro" id="IPR007645">
    <property type="entry name" value="RNA_pol_Rpb2_3"/>
</dbReference>
<reference evidence="16" key="1">
    <citation type="submission" date="2018-03" db="EMBL/GenBank/DDBJ databases">
        <authorList>
            <consortium name="Urmite Genomes"/>
        </authorList>
    </citation>
    <scope>NUCLEOTIDE SEQUENCE [LARGE SCALE GENOMIC DNA]</scope>
    <source>
        <strain evidence="16">IHUMI-27.7</strain>
    </source>
</reference>
<sequence length="1225" mass="136725">MDTIEDMILNSPFVPPLKKVTETLDEFNSHLPGGIRISENGELLKSYITYSGFTGDIINNYNNFIIKELPEQLRARPLRLADGYLVYFLNPFADKPAIETSEGKVPLYPITARQRNLTYSSPFYAELVLVRNGEEVARHDKPIFIGKIPVMTGSVLCHLYGLTDAEKAELGECPQDPLGYFIIKGTEKIVFFQEKLRLNRYLIFNTKKKGVVCRFTSYTSKGTSLIDLVKGDNKSIRLALHFLGKEKTMPVFLAFRILLSYHGLLSEGTDVLQIITWFVLTFTPEKYRKKIQAVLQSSLIEVAGIGNSYEYLRTLNPREISDVELAQALTNDLFPQTTDVTNKLFLLALMTAQYAMYIAGLRGVDDRDSVSNKRFESAGISLQQLFGSLWNKTITNAEASIEETTKSSKGAIRGDVLAMVSKFLKFNIITEALVDTFTPGSWGIKGSYAKNNITDTLNRESVLSTYAQLTKINTPTRREAKQPHIRMVQMTQLGFIDAIETPEGRAVGLIKHKAIGAQSTPADDDTLIIKQVLPFLNVTYSEQTPNGVLCNGKFIGWGLGEEIRKLVVGLRRKRTVPQFTSVALHYDNVLYISTDSSRLARPLLVVDESDSNLTIYEKKKLQGADFQTLLEEGATEFIDAMEQEHLYIAQSLDDLRKRRVRLEGVMKKVEEARSLVNRLQASAGSASSMRKVLPKKRIIDDMEIAINLSNMVDEDVFELYQSTLDQAKNELSLAENGLERALEQEKPFTHVEMDPNSLLSISASLVPLPGNNMGPRNMYTCSMMKQALGIYHSGHNLRFDSTIKMLATPTPPIFQTQTNEWLGMNELPSGDTVIVALAPYYGFNQEDAFVFNKASIERGLFSYIIYTSYSAVESKKERDVVETFVRPKIDKPSGKRDVYHALGENGVAEIGRVVEAGDVLISKSRRNTVTGKVDVENVRLGIGERGVVERVLIDRNEEGLKIVKVKIREVRLSSDPVIGDKFASRYAQKGTIGLIVPPEDMPFTAEGMVPDIIINPLSIPSRMTIGKLMEIVASKVGALRGERVNATAFNNFDIKAFEEALPQYGYERRGTEKLISGITGKALDCDIFIGPCWYMMLRHLVKGKMQIRSSALYQAVSHQPVGGRSKGGALRIGNMEKNAMLSHGASDALVDSFMYRSDAYEAIFCTTCGSIAIASEMYDNPICRQCDDKAKFGRASVPYASVWLKSLLSGAGINLRYKFEEKTKL</sequence>
<feature type="domain" description="DNA-directed RNA polymerase subunit 2 hybrid-binding" evidence="12">
    <location>
        <begin position="763"/>
        <end position="1126"/>
    </location>
</feature>
<feature type="domain" description="RNA polymerase Rpb2" evidence="13">
    <location>
        <begin position="1128"/>
        <end position="1217"/>
    </location>
</feature>
<dbReference type="GO" id="GO:0000428">
    <property type="term" value="C:DNA-directed RNA polymerase complex"/>
    <property type="evidence" value="ECO:0007669"/>
    <property type="project" value="UniProtKB-KW"/>
</dbReference>
<feature type="domain" description="RNA polymerase beta subunit protrusion" evidence="14">
    <location>
        <begin position="84"/>
        <end position="409"/>
    </location>
</feature>
<dbReference type="InterPro" id="IPR037033">
    <property type="entry name" value="DNA-dir_RNAP_su2_hyb_sf"/>
</dbReference>
<keyword evidence="4" id="KW-0808">Transferase</keyword>
<keyword evidence="7" id="KW-0862">Zinc</keyword>
<evidence type="ECO:0000259" key="13">
    <source>
        <dbReference type="Pfam" id="PF04560"/>
    </source>
</evidence>
<dbReference type="Pfam" id="PF04563">
    <property type="entry name" value="RNA_pol_Rpb2_1"/>
    <property type="match status" value="1"/>
</dbReference>
<dbReference type="EMBL" id="LT994651">
    <property type="protein sequence ID" value="SPN79743.1"/>
    <property type="molecule type" value="Genomic_DNA"/>
</dbReference>
<dbReference type="Gene3D" id="3.90.1800.10">
    <property type="entry name" value="RNA polymerase alpha subunit dimerisation domain"/>
    <property type="match status" value="1"/>
</dbReference>
<dbReference type="Pfam" id="PF00562">
    <property type="entry name" value="RNA_pol_Rpb2_6"/>
    <property type="match status" value="1"/>
</dbReference>
<keyword evidence="11" id="KW-0175">Coiled coil</keyword>
<dbReference type="GO" id="GO:0003677">
    <property type="term" value="F:DNA binding"/>
    <property type="evidence" value="ECO:0007669"/>
    <property type="project" value="InterPro"/>
</dbReference>
<evidence type="ECO:0000256" key="2">
    <source>
        <dbReference type="ARBA" id="ARBA00012418"/>
    </source>
</evidence>
<dbReference type="SUPFAM" id="SSF64484">
    <property type="entry name" value="beta and beta-prime subunits of DNA dependent RNA-polymerase"/>
    <property type="match status" value="1"/>
</dbReference>
<evidence type="ECO:0000256" key="3">
    <source>
        <dbReference type="ARBA" id="ARBA00022478"/>
    </source>
</evidence>
<dbReference type="InterPro" id="IPR015712">
    <property type="entry name" value="DNA-dir_RNA_pol_su2"/>
</dbReference>
<evidence type="ECO:0000256" key="11">
    <source>
        <dbReference type="SAM" id="Coils"/>
    </source>
</evidence>
<evidence type="ECO:0000313" key="17">
    <source>
        <dbReference type="Proteomes" id="UP000273054"/>
    </source>
</evidence>
<name>A0A2R8FFG8_9VIRU</name>
<dbReference type="Gene3D" id="2.40.270.10">
    <property type="entry name" value="DNA-directed RNA polymerase, subunit 2, domain 6"/>
    <property type="match status" value="1"/>
</dbReference>
<dbReference type="Pfam" id="PF04565">
    <property type="entry name" value="RNA_pol_Rpb2_3"/>
    <property type="match status" value="1"/>
</dbReference>
<dbReference type="Proteomes" id="UP000273054">
    <property type="component" value="Segment"/>
</dbReference>
<dbReference type="Gene3D" id="2.40.50.150">
    <property type="match status" value="1"/>
</dbReference>
<evidence type="ECO:0000259" key="12">
    <source>
        <dbReference type="Pfam" id="PF00562"/>
    </source>
</evidence>
<feature type="coiled-coil region" evidence="11">
    <location>
        <begin position="652"/>
        <end position="682"/>
    </location>
</feature>